<dbReference type="Pfam" id="PF18545">
    <property type="entry name" value="HalOD1"/>
    <property type="match status" value="1"/>
</dbReference>
<feature type="compositionally biased region" description="Acidic residues" evidence="1">
    <location>
        <begin position="121"/>
        <end position="132"/>
    </location>
</feature>
<evidence type="ECO:0000256" key="1">
    <source>
        <dbReference type="SAM" id="MobiDB-lite"/>
    </source>
</evidence>
<feature type="region of interest" description="Disordered" evidence="1">
    <location>
        <begin position="92"/>
        <end position="132"/>
    </location>
</feature>
<proteinExistence type="predicted"/>
<dbReference type="RefSeq" id="WP_247414905.1">
    <property type="nucleotide sequence ID" value="NZ_JALLGW010000001.1"/>
</dbReference>
<accession>A0ABD5RNI0</accession>
<gene>
    <name evidence="3" type="ORF">ACFPYI_11605</name>
</gene>
<reference evidence="3 4" key="1">
    <citation type="journal article" date="2019" name="Int. J. Syst. Evol. Microbiol.">
        <title>The Global Catalogue of Microorganisms (GCM) 10K type strain sequencing project: providing services to taxonomists for standard genome sequencing and annotation.</title>
        <authorList>
            <consortium name="The Broad Institute Genomics Platform"/>
            <consortium name="The Broad Institute Genome Sequencing Center for Infectious Disease"/>
            <person name="Wu L."/>
            <person name="Ma J."/>
        </authorList>
    </citation>
    <scope>NUCLEOTIDE SEQUENCE [LARGE SCALE GENOMIC DNA]</scope>
    <source>
        <strain evidence="3 4">CGMCC 1.12543</strain>
    </source>
</reference>
<evidence type="ECO:0000313" key="3">
    <source>
        <dbReference type="EMBL" id="MFC5971978.1"/>
    </source>
</evidence>
<keyword evidence="4" id="KW-1185">Reference proteome</keyword>
<dbReference type="Proteomes" id="UP001596099">
    <property type="component" value="Unassembled WGS sequence"/>
</dbReference>
<feature type="region of interest" description="Disordered" evidence="1">
    <location>
        <begin position="1"/>
        <end position="26"/>
    </location>
</feature>
<evidence type="ECO:0000313" key="4">
    <source>
        <dbReference type="Proteomes" id="UP001596099"/>
    </source>
</evidence>
<evidence type="ECO:0000259" key="2">
    <source>
        <dbReference type="Pfam" id="PF18545"/>
    </source>
</evidence>
<feature type="compositionally biased region" description="Low complexity" evidence="1">
    <location>
        <begin position="102"/>
        <end position="116"/>
    </location>
</feature>
<dbReference type="AlphaFoldDB" id="A0ABD5RNI0"/>
<protein>
    <submittedName>
        <fullName evidence="3">HalOD1 output domain-containing protein</fullName>
    </submittedName>
</protein>
<feature type="domain" description="Halobacterial output" evidence="2">
    <location>
        <begin position="29"/>
        <end position="95"/>
    </location>
</feature>
<dbReference type="InterPro" id="IPR040624">
    <property type="entry name" value="HalOD1"/>
</dbReference>
<comment type="caution">
    <text evidence="3">The sequence shown here is derived from an EMBL/GenBank/DDBJ whole genome shotgun (WGS) entry which is preliminary data.</text>
</comment>
<dbReference type="EMBL" id="JBHSQH010000001">
    <property type="protein sequence ID" value="MFC5971978.1"/>
    <property type="molecule type" value="Genomic_DNA"/>
</dbReference>
<name>A0ABD5RNI0_9EURY</name>
<organism evidence="3 4">
    <name type="scientific">Halomarina salina</name>
    <dbReference type="NCBI Taxonomy" id="1872699"/>
    <lineage>
        <taxon>Archaea</taxon>
        <taxon>Methanobacteriati</taxon>
        <taxon>Methanobacteriota</taxon>
        <taxon>Stenosarchaea group</taxon>
        <taxon>Halobacteria</taxon>
        <taxon>Halobacteriales</taxon>
        <taxon>Natronomonadaceae</taxon>
        <taxon>Halomarina</taxon>
    </lineage>
</organism>
<sequence length="132" mass="14103">MDGPASNPSERPLDGDPLSTSEFVPGEGELLTTVVDLIERTRDVDLTHESPLGERVDWDALDHLLDDESRAMNVESVAFSYHDVVVRITGSGSVSLYDDPQASASTSADASDATDSMDLVDSIDETDSTDDG</sequence>